<dbReference type="GO" id="GO:0030847">
    <property type="term" value="P:termination of RNA polymerase II transcription, exosome-dependent"/>
    <property type="evidence" value="ECO:0007669"/>
    <property type="project" value="EnsemblFungi"/>
</dbReference>
<reference evidence="19 20" key="1">
    <citation type="journal article" date="2015" name="Genome Biol. Evol.">
        <title>Phylogenomic analyses indicate that early fungi evolved digesting cell walls of algal ancestors of land plants.</title>
        <authorList>
            <person name="Chang Y."/>
            <person name="Wang S."/>
            <person name="Sekimoto S."/>
            <person name="Aerts A.L."/>
            <person name="Choi C."/>
            <person name="Clum A."/>
            <person name="LaButti K.M."/>
            <person name="Lindquist E.A."/>
            <person name="Yee Ngan C."/>
            <person name="Ohm R.A."/>
            <person name="Salamov A.A."/>
            <person name="Grigoriev I.V."/>
            <person name="Spatafora J.W."/>
            <person name="Berbee M.L."/>
        </authorList>
    </citation>
    <scope>NUCLEOTIDE SEQUENCE [LARGE SCALE GENOMIC DNA]</scope>
    <source>
        <strain evidence="19 20">JEL478</strain>
    </source>
</reference>
<keyword evidence="12" id="KW-0694">RNA-binding</keyword>
<dbReference type="SUPFAM" id="SSF88723">
    <property type="entry name" value="PIN domain-like"/>
    <property type="match status" value="1"/>
</dbReference>
<dbReference type="GO" id="GO:0000049">
    <property type="term" value="F:tRNA binding"/>
    <property type="evidence" value="ECO:0007669"/>
    <property type="project" value="EnsemblFungi"/>
</dbReference>
<dbReference type="GO" id="GO:1990251">
    <property type="term" value="C:nuclear exosome focus"/>
    <property type="evidence" value="ECO:0007669"/>
    <property type="project" value="EnsemblFungi"/>
</dbReference>
<evidence type="ECO:0000256" key="4">
    <source>
        <dbReference type="ARBA" id="ARBA00005785"/>
    </source>
</evidence>
<dbReference type="Gene3D" id="2.40.50.140">
    <property type="entry name" value="Nucleic acid-binding proteins"/>
    <property type="match status" value="1"/>
</dbReference>
<dbReference type="GO" id="GO:0006397">
    <property type="term" value="P:mRNA processing"/>
    <property type="evidence" value="ECO:0007669"/>
    <property type="project" value="EnsemblFungi"/>
</dbReference>
<evidence type="ECO:0000256" key="9">
    <source>
        <dbReference type="ARBA" id="ARBA00022801"/>
    </source>
</evidence>
<keyword evidence="7" id="KW-0540">Nuclease</keyword>
<dbReference type="GO" id="GO:0071035">
    <property type="term" value="P:nuclear polyadenylation-dependent rRNA catabolic process"/>
    <property type="evidence" value="ECO:0007669"/>
    <property type="project" value="EnsemblFungi"/>
</dbReference>
<evidence type="ECO:0000256" key="14">
    <source>
        <dbReference type="ARBA" id="ARBA00077930"/>
    </source>
</evidence>
<dbReference type="InterPro" id="IPR012340">
    <property type="entry name" value="NA-bd_OB-fold"/>
</dbReference>
<evidence type="ECO:0000256" key="8">
    <source>
        <dbReference type="ARBA" id="ARBA00022759"/>
    </source>
</evidence>
<dbReference type="GO" id="GO:0000785">
    <property type="term" value="C:chromatin"/>
    <property type="evidence" value="ECO:0007669"/>
    <property type="project" value="EnsemblFungi"/>
</dbReference>
<feature type="region of interest" description="Disordered" evidence="16">
    <location>
        <begin position="954"/>
        <end position="987"/>
    </location>
</feature>
<dbReference type="GO" id="GO:0005730">
    <property type="term" value="C:nucleolus"/>
    <property type="evidence" value="ECO:0007669"/>
    <property type="project" value="UniProtKB-SubCell"/>
</dbReference>
<dbReference type="PANTHER" id="PTHR23355">
    <property type="entry name" value="RIBONUCLEASE"/>
    <property type="match status" value="1"/>
</dbReference>
<dbReference type="SMART" id="SM00670">
    <property type="entry name" value="PINc"/>
    <property type="match status" value="1"/>
</dbReference>
<dbReference type="InterPro" id="IPR001900">
    <property type="entry name" value="RNase_II/R"/>
</dbReference>
<dbReference type="EMBL" id="KQ965733">
    <property type="protein sequence ID" value="KXS21332.1"/>
    <property type="molecule type" value="Genomic_DNA"/>
</dbReference>
<evidence type="ECO:0000256" key="13">
    <source>
        <dbReference type="ARBA" id="ARBA00023242"/>
    </source>
</evidence>
<evidence type="ECO:0000256" key="12">
    <source>
        <dbReference type="ARBA" id="ARBA00022884"/>
    </source>
</evidence>
<dbReference type="GO" id="GO:0071039">
    <property type="term" value="P:nuclear polyadenylation-dependent CUT catabolic process"/>
    <property type="evidence" value="ECO:0007669"/>
    <property type="project" value="EnsemblFungi"/>
</dbReference>
<dbReference type="FunFam" id="2.40.50.700:FF:000001">
    <property type="entry name" value="Exosome complex exonuclease exoribonuclease (Rrp44)"/>
    <property type="match status" value="1"/>
</dbReference>
<evidence type="ECO:0000259" key="18">
    <source>
        <dbReference type="SMART" id="SM00955"/>
    </source>
</evidence>
<evidence type="ECO:0000259" key="17">
    <source>
        <dbReference type="SMART" id="SM00670"/>
    </source>
</evidence>
<dbReference type="AlphaFoldDB" id="A0A139AX56"/>
<dbReference type="STRING" id="1344416.A0A139AX56"/>
<protein>
    <recommendedName>
        <fullName evidence="14">Ribosomal RNA-processing protein 44</fullName>
    </recommendedName>
</protein>
<comment type="subcellular location">
    <subcellularLocation>
        <location evidence="2">Cytoplasm</location>
    </subcellularLocation>
    <subcellularLocation>
        <location evidence="3">Nucleus</location>
        <location evidence="3">Nucleolus</location>
    </subcellularLocation>
</comment>
<dbReference type="SUPFAM" id="SSF50249">
    <property type="entry name" value="Nucleic acid-binding proteins"/>
    <property type="match status" value="3"/>
</dbReference>
<sequence length="987" mass="109693">MLKSKSFAKKDRKGNVVTVVREHYLRDDIWCCVRGCRTCQHVDPILANPPSMKSSIIPMNHFVLPDTNVLYHQIDLMEHPAFKDMIIAQTVLQELRHRSMPVYNRIRALMNDPSRRIYLFSNEHHRETYVEREKDESDNDRNDRAIRRATAWYISHIQPIPSTGGRLTVVLLTDDVASRTKAVNEGLSAFSVSEYVESLKEFPELVDMVAGSGDDSAGRDRVVFDEHLSALQISAGLKDGSLIQGVLRSSPHNNVEATIFAVVDGKETSVVLSGRKMLNRAFDGDVVAVGLLPRTKWKSSLSEVAIEDDDETLLEENVETAMDIDKPALISTEDATPTGKVVGIIKRNWRPYCGSVDPATVNQLASTSAAQSLLLHPMDRRIPRIRFRTRQASALVGKRIVVAVDTWNKESRYPSGHFVKVLGDVGDRSTETDMVLLEHEVPFAPFTQQVLKCLPPEGESYQIAESEILKRRDFRPLDICSIDPPGCTDIDDALHCQTLPNGNYSVGVHIADVSHFVKEGNAMDAEAAVRGTTVYLVDKRIDMLPALLGTNLCSLRSNVDRLAFSCIWEMTSEAEIVNVEFTKSVIRSKASLTYEEAQARVDDSRQNDSITVGIRNLNKLAKILRRRRVDGGALTLASPEVRFRLERDTNDPVDVEMKELKETNALVEEFMLLANISVAKKIFQHFPDSAMLRRHPAPPSSNFDSLKKAISESFGLSLDTSSSLSLAQSLDKAVVPGDSYLNTLLRILTTRCMMQAVYFCSGTMAEPEFWHYGLAAPIYTHFTSPIRRYADVIVHRELAAAVGQGGTTSTSTISQGLTDKSKMRDLCENLNHRHRMAQLAGRASVELYTQLYFKGKVFVEHAYVTRILKNGFIALVPSYGIEGIVYTSDLKSNAAILRYDEQANTLSAPEHGVVLRLFSQVKVQITVEERGVAGLRSKLTLRMVEPKVPGMAPEVDGGAVVNNSNKHSKAGTAEGGSEGRGVKRKTR</sequence>
<evidence type="ECO:0000256" key="7">
    <source>
        <dbReference type="ARBA" id="ARBA00022722"/>
    </source>
</evidence>
<dbReference type="OrthoDB" id="372421at2759"/>
<dbReference type="Pfam" id="PF17215">
    <property type="entry name" value="Rrp44_S1"/>
    <property type="match status" value="1"/>
</dbReference>
<feature type="domain" description="RNB" evidence="18">
    <location>
        <begin position="471"/>
        <end position="804"/>
    </location>
</feature>
<dbReference type="PROSITE" id="PS01175">
    <property type="entry name" value="RIBONUCLEASE_II"/>
    <property type="match status" value="1"/>
</dbReference>
<dbReference type="Pfam" id="PF17849">
    <property type="entry name" value="OB_Dis3"/>
    <property type="match status" value="1"/>
</dbReference>
<keyword evidence="9" id="KW-0378">Hydrolase</keyword>
<keyword evidence="11" id="KW-0269">Exonuclease</keyword>
<name>A0A139AX56_GONPJ</name>
<keyword evidence="10" id="KW-0271">Exosome</keyword>
<keyword evidence="6" id="KW-0698">rRNA processing</keyword>
<dbReference type="OMA" id="GQVMRNN"/>
<evidence type="ECO:0000256" key="1">
    <source>
        <dbReference type="ARBA" id="ARBA00001946"/>
    </source>
</evidence>
<dbReference type="InterPro" id="IPR041505">
    <property type="entry name" value="Dis3_CSD2"/>
</dbReference>
<dbReference type="Gene3D" id="3.40.50.1010">
    <property type="entry name" value="5'-nuclease"/>
    <property type="match status" value="1"/>
</dbReference>
<evidence type="ECO:0000256" key="6">
    <source>
        <dbReference type="ARBA" id="ARBA00022552"/>
    </source>
</evidence>
<keyword evidence="13" id="KW-0539">Nucleus</keyword>
<dbReference type="GO" id="GO:0000175">
    <property type="term" value="F:3'-5'-RNA exonuclease activity"/>
    <property type="evidence" value="ECO:0007669"/>
    <property type="project" value="EnsemblFungi"/>
</dbReference>
<evidence type="ECO:0000256" key="5">
    <source>
        <dbReference type="ARBA" id="ARBA00022490"/>
    </source>
</evidence>
<dbReference type="InterPro" id="IPR022966">
    <property type="entry name" value="RNase_II/R_CS"/>
</dbReference>
<dbReference type="InterPro" id="IPR033771">
    <property type="entry name" value="Rrp44_CSD1"/>
</dbReference>
<dbReference type="Pfam" id="PF17216">
    <property type="entry name" value="Rrp44_CSD1"/>
    <property type="match status" value="1"/>
</dbReference>
<dbReference type="InterPro" id="IPR033770">
    <property type="entry name" value="RRP44_S1"/>
</dbReference>
<dbReference type="GO" id="GO:0071031">
    <property type="term" value="P:nuclear mRNA surveillance of mRNA 3'-end processing"/>
    <property type="evidence" value="ECO:0007669"/>
    <property type="project" value="EnsemblFungi"/>
</dbReference>
<dbReference type="GO" id="GO:0000176">
    <property type="term" value="C:nuclear exosome (RNase complex)"/>
    <property type="evidence" value="ECO:0007669"/>
    <property type="project" value="EnsemblFungi"/>
</dbReference>
<keyword evidence="8" id="KW-0255">Endonuclease</keyword>
<evidence type="ECO:0000256" key="3">
    <source>
        <dbReference type="ARBA" id="ARBA00004604"/>
    </source>
</evidence>
<dbReference type="GO" id="GO:0000467">
    <property type="term" value="P:exonucleolytic trimming to generate mature 3'-end of 5.8S rRNA from tricistronic rRNA transcript (SSU-rRNA, 5.8S rRNA, LSU-rRNA)"/>
    <property type="evidence" value="ECO:0007669"/>
    <property type="project" value="EnsemblFungi"/>
</dbReference>
<dbReference type="GO" id="GO:0070651">
    <property type="term" value="P:nonfunctional rRNA decay"/>
    <property type="evidence" value="ECO:0007669"/>
    <property type="project" value="EnsemblFungi"/>
</dbReference>
<comment type="similarity">
    <text evidence="4 15">Belongs to the RNR ribonuclease family.</text>
</comment>
<dbReference type="InterPro" id="IPR002716">
    <property type="entry name" value="PIN_dom"/>
</dbReference>
<dbReference type="PANTHER" id="PTHR23355:SF35">
    <property type="entry name" value="EXOSOME COMPLEX EXONUCLEASE RRP44"/>
    <property type="match status" value="1"/>
</dbReference>
<comment type="cofactor">
    <cofactor evidence="1">
        <name>Mg(2+)</name>
        <dbReference type="ChEBI" id="CHEBI:18420"/>
    </cofactor>
</comment>
<accession>A0A139AX56</accession>
<dbReference type="GO" id="GO:0000177">
    <property type="term" value="C:cytoplasmic exosome (RNase complex)"/>
    <property type="evidence" value="ECO:0007669"/>
    <property type="project" value="EnsemblFungi"/>
</dbReference>
<dbReference type="InterPro" id="IPR050180">
    <property type="entry name" value="RNR_Ribonuclease"/>
</dbReference>
<dbReference type="SMART" id="SM00955">
    <property type="entry name" value="RNB"/>
    <property type="match status" value="1"/>
</dbReference>
<dbReference type="FunFam" id="3.40.50.1010:FF:000010">
    <property type="entry name" value="Exosome complex exonuclease DIS3"/>
    <property type="match status" value="1"/>
</dbReference>
<dbReference type="CDD" id="cd09862">
    <property type="entry name" value="PIN_Rrp44-like"/>
    <property type="match status" value="1"/>
</dbReference>
<evidence type="ECO:0000256" key="10">
    <source>
        <dbReference type="ARBA" id="ARBA00022835"/>
    </source>
</evidence>
<dbReference type="GO" id="GO:0071038">
    <property type="term" value="P:TRAMP-dependent tRNA surveillance pathway"/>
    <property type="evidence" value="ECO:0007669"/>
    <property type="project" value="EnsemblFungi"/>
</dbReference>
<dbReference type="GO" id="GO:0031267">
    <property type="term" value="F:small GTPase binding"/>
    <property type="evidence" value="ECO:0007669"/>
    <property type="project" value="EnsemblFungi"/>
</dbReference>
<evidence type="ECO:0000256" key="11">
    <source>
        <dbReference type="ARBA" id="ARBA00022839"/>
    </source>
</evidence>
<dbReference type="Pfam" id="PF00773">
    <property type="entry name" value="RNB"/>
    <property type="match status" value="1"/>
</dbReference>
<dbReference type="GO" id="GO:0004521">
    <property type="term" value="F:RNA endonuclease activity"/>
    <property type="evidence" value="ECO:0007669"/>
    <property type="project" value="EnsemblFungi"/>
</dbReference>
<keyword evidence="5" id="KW-0963">Cytoplasm</keyword>
<evidence type="ECO:0000313" key="20">
    <source>
        <dbReference type="Proteomes" id="UP000070544"/>
    </source>
</evidence>
<dbReference type="Proteomes" id="UP000070544">
    <property type="component" value="Unassembled WGS sequence"/>
</dbReference>
<dbReference type="GO" id="GO:0043628">
    <property type="term" value="P:regulatory ncRNA 3'-end processing"/>
    <property type="evidence" value="ECO:0007669"/>
    <property type="project" value="EnsemblFungi"/>
</dbReference>
<feature type="domain" description="PIN" evidence="17">
    <location>
        <begin position="61"/>
        <end position="180"/>
    </location>
</feature>
<organism evidence="19 20">
    <name type="scientific">Gonapodya prolifera (strain JEL478)</name>
    <name type="common">Monoblepharis prolifera</name>
    <dbReference type="NCBI Taxonomy" id="1344416"/>
    <lineage>
        <taxon>Eukaryota</taxon>
        <taxon>Fungi</taxon>
        <taxon>Fungi incertae sedis</taxon>
        <taxon>Chytridiomycota</taxon>
        <taxon>Chytridiomycota incertae sedis</taxon>
        <taxon>Monoblepharidomycetes</taxon>
        <taxon>Monoblepharidales</taxon>
        <taxon>Gonapodyaceae</taxon>
        <taxon>Gonapodya</taxon>
    </lineage>
</organism>
<dbReference type="GO" id="GO:0033621">
    <property type="term" value="P:nuclear mRNA surveillance of meiosis-specific transcripts"/>
    <property type="evidence" value="ECO:0007669"/>
    <property type="project" value="EnsemblFungi"/>
</dbReference>
<evidence type="ECO:0000256" key="16">
    <source>
        <dbReference type="SAM" id="MobiDB-lite"/>
    </source>
</evidence>
<gene>
    <name evidence="19" type="ORF">M427DRAFT_130829</name>
</gene>
<dbReference type="Pfam" id="PF13638">
    <property type="entry name" value="PIN_4"/>
    <property type="match status" value="1"/>
</dbReference>
<dbReference type="InterPro" id="IPR029060">
    <property type="entry name" value="PIN-like_dom_sf"/>
</dbReference>
<evidence type="ECO:0000256" key="2">
    <source>
        <dbReference type="ARBA" id="ARBA00004496"/>
    </source>
</evidence>
<evidence type="ECO:0000313" key="19">
    <source>
        <dbReference type="EMBL" id="KXS21332.1"/>
    </source>
</evidence>
<dbReference type="Gene3D" id="2.40.50.690">
    <property type="match status" value="1"/>
</dbReference>
<evidence type="ECO:0000256" key="15">
    <source>
        <dbReference type="RuleBase" id="RU003901"/>
    </source>
</evidence>
<keyword evidence="20" id="KW-1185">Reference proteome</keyword>
<dbReference type="Gene3D" id="2.40.50.700">
    <property type="match status" value="1"/>
</dbReference>
<proteinExistence type="inferred from homology"/>